<reference evidence="2" key="2">
    <citation type="submission" date="2023-05" db="EMBL/GenBank/DDBJ databases">
        <authorList>
            <consortium name="Lawrence Berkeley National Laboratory"/>
            <person name="Steindorff A."/>
            <person name="Hensen N."/>
            <person name="Bonometti L."/>
            <person name="Westerberg I."/>
            <person name="Brannstrom I.O."/>
            <person name="Guillou S."/>
            <person name="Cros-Aarteil S."/>
            <person name="Calhoun S."/>
            <person name="Haridas S."/>
            <person name="Kuo A."/>
            <person name="Mondo S."/>
            <person name="Pangilinan J."/>
            <person name="Riley R."/>
            <person name="Labutti K."/>
            <person name="Andreopoulos B."/>
            <person name="Lipzen A."/>
            <person name="Chen C."/>
            <person name="Yanf M."/>
            <person name="Daum C."/>
            <person name="Ng V."/>
            <person name="Clum A."/>
            <person name="Ohm R."/>
            <person name="Martin F."/>
            <person name="Silar P."/>
            <person name="Natvig D."/>
            <person name="Lalanne C."/>
            <person name="Gautier V."/>
            <person name="Ament-Velasquez S.L."/>
            <person name="Kruys A."/>
            <person name="Hutchinson M.I."/>
            <person name="Powell A.J."/>
            <person name="Barry K."/>
            <person name="Miller A.N."/>
            <person name="Grigoriev I.V."/>
            <person name="Debuchy R."/>
            <person name="Gladieux P."/>
            <person name="Thoren M.H."/>
            <person name="Johannesson H."/>
        </authorList>
    </citation>
    <scope>NUCLEOTIDE SEQUENCE</scope>
    <source>
        <strain evidence="2">PSN243</strain>
    </source>
</reference>
<organism evidence="2 3">
    <name type="scientific">Podospora aff. communis PSN243</name>
    <dbReference type="NCBI Taxonomy" id="3040156"/>
    <lineage>
        <taxon>Eukaryota</taxon>
        <taxon>Fungi</taxon>
        <taxon>Dikarya</taxon>
        <taxon>Ascomycota</taxon>
        <taxon>Pezizomycotina</taxon>
        <taxon>Sordariomycetes</taxon>
        <taxon>Sordariomycetidae</taxon>
        <taxon>Sordariales</taxon>
        <taxon>Podosporaceae</taxon>
        <taxon>Podospora</taxon>
    </lineage>
</organism>
<protein>
    <submittedName>
        <fullName evidence="2">Uncharacterized protein</fullName>
    </submittedName>
</protein>
<proteinExistence type="predicted"/>
<dbReference type="Proteomes" id="UP001321760">
    <property type="component" value="Unassembled WGS sequence"/>
</dbReference>
<feature type="compositionally biased region" description="Gly residues" evidence="1">
    <location>
        <begin position="485"/>
        <end position="500"/>
    </location>
</feature>
<feature type="region of interest" description="Disordered" evidence="1">
    <location>
        <begin position="353"/>
        <end position="524"/>
    </location>
</feature>
<sequence>MNRRHNECRSEGCGGEVVFKTVDSSFVDSARGMRTSPNGYHRHSVGPTQIMSAYCKQHTCLHFVREEGCNNKKPPHDSVCPIHARCPVQDCNQARGQYLDTKFEYVPGSVPRYARYELCFDHKCLVRSCHRARTSSKTPYCSAHGCQTEGCPNPSQEQRNCCAKHECQTDGCRTIVEGDYPFCVIHIKCEVQNCNMARHLMAKTNEYLDFCTEHATCQVSRCRDIKKDGSSYCPSHTCHERDCVTSCSAKPYCDNHGCAEPSCEAPKTWAGKQKIASKFCPMHTCRSIDCHQFVGPLSLFCGTHECCRENCLHKAMAEQLCISHFKEEYVAQGEREREVSEQRRHSQFLKQQIFNAPNRHSHKHNTNSATESDTETETESENEKDGQVRGGPRRFTDSHLSNSTAGKREDTHSKPIPAPSKREWQRASPAFTQAINGYPKRKKEKQPHWADDTSPRGSKVGSINESLVAENGESYVGCTPEDGDTGGLPGSYPVGGGGKPVGSKRANSMPSESGGSSTATTRVV</sequence>
<reference evidence="2" key="1">
    <citation type="journal article" date="2023" name="Mol. Phylogenet. Evol.">
        <title>Genome-scale phylogeny and comparative genomics of the fungal order Sordariales.</title>
        <authorList>
            <person name="Hensen N."/>
            <person name="Bonometti L."/>
            <person name="Westerberg I."/>
            <person name="Brannstrom I.O."/>
            <person name="Guillou S."/>
            <person name="Cros-Aarteil S."/>
            <person name="Calhoun S."/>
            <person name="Haridas S."/>
            <person name="Kuo A."/>
            <person name="Mondo S."/>
            <person name="Pangilinan J."/>
            <person name="Riley R."/>
            <person name="LaButti K."/>
            <person name="Andreopoulos B."/>
            <person name="Lipzen A."/>
            <person name="Chen C."/>
            <person name="Yan M."/>
            <person name="Daum C."/>
            <person name="Ng V."/>
            <person name="Clum A."/>
            <person name="Steindorff A."/>
            <person name="Ohm R.A."/>
            <person name="Martin F."/>
            <person name="Silar P."/>
            <person name="Natvig D.O."/>
            <person name="Lalanne C."/>
            <person name="Gautier V."/>
            <person name="Ament-Velasquez S.L."/>
            <person name="Kruys A."/>
            <person name="Hutchinson M.I."/>
            <person name="Powell A.J."/>
            <person name="Barry K."/>
            <person name="Miller A.N."/>
            <person name="Grigoriev I.V."/>
            <person name="Debuchy R."/>
            <person name="Gladieux P."/>
            <person name="Hiltunen Thoren M."/>
            <person name="Johannesson H."/>
        </authorList>
    </citation>
    <scope>NUCLEOTIDE SEQUENCE</scope>
    <source>
        <strain evidence="2">PSN243</strain>
    </source>
</reference>
<evidence type="ECO:0000313" key="2">
    <source>
        <dbReference type="EMBL" id="KAK4453031.1"/>
    </source>
</evidence>
<feature type="compositionally biased region" description="Polar residues" evidence="1">
    <location>
        <begin position="505"/>
        <end position="524"/>
    </location>
</feature>
<dbReference type="EMBL" id="MU865921">
    <property type="protein sequence ID" value="KAK4453031.1"/>
    <property type="molecule type" value="Genomic_DNA"/>
</dbReference>
<accession>A0AAV9GYZ4</accession>
<keyword evidence="3" id="KW-1185">Reference proteome</keyword>
<evidence type="ECO:0000256" key="1">
    <source>
        <dbReference type="SAM" id="MobiDB-lite"/>
    </source>
</evidence>
<comment type="caution">
    <text evidence="2">The sequence shown here is derived from an EMBL/GenBank/DDBJ whole genome shotgun (WGS) entry which is preliminary data.</text>
</comment>
<evidence type="ECO:0000313" key="3">
    <source>
        <dbReference type="Proteomes" id="UP001321760"/>
    </source>
</evidence>
<dbReference type="AlphaFoldDB" id="A0AAV9GYZ4"/>
<gene>
    <name evidence="2" type="ORF">QBC34DRAFT_215173</name>
</gene>
<name>A0AAV9GYZ4_9PEZI</name>